<sequence length="297" mass="34755">MNPSTWDPIMLKHLESDRSHTEYSNYTCKRMHVQLEGGIFWQGYVAEELAIFLYTQVLIRNSSRVIVSNGTTSFQVPLLKGGTYDNWSIKIKALLGAHDVWEMVEKGYKEPQDETSLFQAQKKTLKDSRKRDKKALFLIYQALDDDAFEKISDATSAKKAWDKLQTSHKGEDKVKKVCLQTLRGEFESLHMKESESISDYFSRILTISNQLKRNGEKLDDVRIMEKILCLLDSKFEHIVVTIEETKDLETMMIEQLQGSLQVYEEKHKKKQEITEQLFKMQLKEKEEIQENERSQRD</sequence>
<reference evidence="1 2" key="1">
    <citation type="submission" date="2018-09" db="EMBL/GenBank/DDBJ databases">
        <title>A high-quality reference genome of wild soybean provides a powerful tool to mine soybean genomes.</title>
        <authorList>
            <person name="Xie M."/>
            <person name="Chung C.Y.L."/>
            <person name="Li M.-W."/>
            <person name="Wong F.-L."/>
            <person name="Chan T.-F."/>
            <person name="Lam H.-M."/>
        </authorList>
    </citation>
    <scope>NUCLEOTIDE SEQUENCE [LARGE SCALE GENOMIC DNA]</scope>
    <source>
        <strain evidence="2">cv. W05</strain>
        <tissue evidence="1">Hypocotyl of etiolated seedlings</tissue>
    </source>
</reference>
<dbReference type="EMBL" id="QZWG01000017">
    <property type="protein sequence ID" value="RZB56787.1"/>
    <property type="molecule type" value="Genomic_DNA"/>
</dbReference>
<evidence type="ECO:0000313" key="2">
    <source>
        <dbReference type="Proteomes" id="UP000289340"/>
    </source>
</evidence>
<dbReference type="PANTHER" id="PTHR35317">
    <property type="entry name" value="OS04G0629600 PROTEIN"/>
    <property type="match status" value="1"/>
</dbReference>
<dbReference type="Proteomes" id="UP000289340">
    <property type="component" value="Chromosome 17"/>
</dbReference>
<dbReference type="PANTHER" id="PTHR35317:SF28">
    <property type="entry name" value="ZINC FINGER, CCHC-TYPE, RIBONUCLEASE H-LIKE DOMAIN, GAG-PRE-INTEGRASE DOMAIN PROTEIN-RELATED"/>
    <property type="match status" value="1"/>
</dbReference>
<keyword evidence="2" id="KW-1185">Reference proteome</keyword>
<dbReference type="Pfam" id="PF14223">
    <property type="entry name" value="Retrotran_gag_2"/>
    <property type="match status" value="1"/>
</dbReference>
<evidence type="ECO:0000313" key="1">
    <source>
        <dbReference type="EMBL" id="RZB56787.1"/>
    </source>
</evidence>
<evidence type="ECO:0008006" key="3">
    <source>
        <dbReference type="Google" id="ProtNLM"/>
    </source>
</evidence>
<dbReference type="AlphaFoldDB" id="A0A445G6H7"/>
<protein>
    <recommendedName>
        <fullName evidence="3">DUF4219 domain-containing protein</fullName>
    </recommendedName>
</protein>
<name>A0A445G6H7_GLYSO</name>
<gene>
    <name evidence="1" type="ORF">D0Y65_045764</name>
</gene>
<proteinExistence type="predicted"/>
<comment type="caution">
    <text evidence="1">The sequence shown here is derived from an EMBL/GenBank/DDBJ whole genome shotgun (WGS) entry which is preliminary data.</text>
</comment>
<accession>A0A445G6H7</accession>
<organism evidence="1 2">
    <name type="scientific">Glycine soja</name>
    <name type="common">Wild soybean</name>
    <dbReference type="NCBI Taxonomy" id="3848"/>
    <lineage>
        <taxon>Eukaryota</taxon>
        <taxon>Viridiplantae</taxon>
        <taxon>Streptophyta</taxon>
        <taxon>Embryophyta</taxon>
        <taxon>Tracheophyta</taxon>
        <taxon>Spermatophyta</taxon>
        <taxon>Magnoliopsida</taxon>
        <taxon>eudicotyledons</taxon>
        <taxon>Gunneridae</taxon>
        <taxon>Pentapetalae</taxon>
        <taxon>rosids</taxon>
        <taxon>fabids</taxon>
        <taxon>Fabales</taxon>
        <taxon>Fabaceae</taxon>
        <taxon>Papilionoideae</taxon>
        <taxon>50 kb inversion clade</taxon>
        <taxon>NPAAA clade</taxon>
        <taxon>indigoferoid/millettioid clade</taxon>
        <taxon>Phaseoleae</taxon>
        <taxon>Glycine</taxon>
        <taxon>Glycine subgen. Soja</taxon>
    </lineage>
</organism>